<name>A0A645H3I1_9ZZZZ</name>
<proteinExistence type="predicted"/>
<sequence length="59" mass="6821">MSVFMRFETEFNFLHVVEPDLQAKTENERLEPEESCIDTALDDDKLSENNSIDELADIS</sequence>
<accession>A0A645H3I1</accession>
<reference evidence="2" key="1">
    <citation type="submission" date="2019-08" db="EMBL/GenBank/DDBJ databases">
        <authorList>
            <person name="Kucharzyk K."/>
            <person name="Murdoch R.W."/>
            <person name="Higgins S."/>
            <person name="Loffler F."/>
        </authorList>
    </citation>
    <scope>NUCLEOTIDE SEQUENCE</scope>
</reference>
<evidence type="ECO:0000256" key="1">
    <source>
        <dbReference type="SAM" id="MobiDB-lite"/>
    </source>
</evidence>
<protein>
    <submittedName>
        <fullName evidence="2">Uncharacterized protein</fullName>
    </submittedName>
</protein>
<organism evidence="2">
    <name type="scientific">bioreactor metagenome</name>
    <dbReference type="NCBI Taxonomy" id="1076179"/>
    <lineage>
        <taxon>unclassified sequences</taxon>
        <taxon>metagenomes</taxon>
        <taxon>ecological metagenomes</taxon>
    </lineage>
</organism>
<dbReference type="EMBL" id="VSSQ01082168">
    <property type="protein sequence ID" value="MPN30874.1"/>
    <property type="molecule type" value="Genomic_DNA"/>
</dbReference>
<feature type="region of interest" description="Disordered" evidence="1">
    <location>
        <begin position="24"/>
        <end position="59"/>
    </location>
</feature>
<evidence type="ECO:0000313" key="2">
    <source>
        <dbReference type="EMBL" id="MPN30874.1"/>
    </source>
</evidence>
<comment type="caution">
    <text evidence="2">The sequence shown here is derived from an EMBL/GenBank/DDBJ whole genome shotgun (WGS) entry which is preliminary data.</text>
</comment>
<dbReference type="AlphaFoldDB" id="A0A645H3I1"/>
<gene>
    <name evidence="2" type="ORF">SDC9_178345</name>
</gene>